<evidence type="ECO:0000313" key="2">
    <source>
        <dbReference type="Proteomes" id="UP000815325"/>
    </source>
</evidence>
<organism evidence="1 2">
    <name type="scientific">Dunaliella salina</name>
    <name type="common">Green alga</name>
    <name type="synonym">Protococcus salinus</name>
    <dbReference type="NCBI Taxonomy" id="3046"/>
    <lineage>
        <taxon>Eukaryota</taxon>
        <taxon>Viridiplantae</taxon>
        <taxon>Chlorophyta</taxon>
        <taxon>core chlorophytes</taxon>
        <taxon>Chlorophyceae</taxon>
        <taxon>CS clade</taxon>
        <taxon>Chlamydomonadales</taxon>
        <taxon>Dunaliellaceae</taxon>
        <taxon>Dunaliella</taxon>
    </lineage>
</organism>
<comment type="caution">
    <text evidence="1">The sequence shown here is derived from an EMBL/GenBank/DDBJ whole genome shotgun (WGS) entry which is preliminary data.</text>
</comment>
<proteinExistence type="predicted"/>
<evidence type="ECO:0008006" key="3">
    <source>
        <dbReference type="Google" id="ProtNLM"/>
    </source>
</evidence>
<dbReference type="Proteomes" id="UP000815325">
    <property type="component" value="Unassembled WGS sequence"/>
</dbReference>
<gene>
    <name evidence="1" type="ORF">DUNSADRAFT_555</name>
</gene>
<sequence length="77" mass="8565">MCPSSLSINATSKSHGNHALIPTVYVLRFLILSWQPMSAPAPCPPYLPPHLWTLRIHPPSHYLIQLLAHIRSAAPVH</sequence>
<protein>
    <recommendedName>
        <fullName evidence="3">Encoded protein</fullName>
    </recommendedName>
</protein>
<evidence type="ECO:0000313" key="1">
    <source>
        <dbReference type="EMBL" id="KAF5827500.1"/>
    </source>
</evidence>
<accession>A0ABQ7FYS6</accession>
<keyword evidence="2" id="KW-1185">Reference proteome</keyword>
<name>A0ABQ7FYS6_DUNSA</name>
<dbReference type="EMBL" id="MU070489">
    <property type="protein sequence ID" value="KAF5827500.1"/>
    <property type="molecule type" value="Genomic_DNA"/>
</dbReference>
<reference evidence="1" key="1">
    <citation type="submission" date="2017-08" db="EMBL/GenBank/DDBJ databases">
        <authorList>
            <person name="Polle J.E."/>
            <person name="Barry K."/>
            <person name="Cushman J."/>
            <person name="Schmutz J."/>
            <person name="Tran D."/>
            <person name="Hathwaick L.T."/>
            <person name="Yim W.C."/>
            <person name="Jenkins J."/>
            <person name="Mckie-Krisberg Z.M."/>
            <person name="Prochnik S."/>
            <person name="Lindquist E."/>
            <person name="Dockter R.B."/>
            <person name="Adam C."/>
            <person name="Molina H."/>
            <person name="Bunkerborg J."/>
            <person name="Jin E."/>
            <person name="Buchheim M."/>
            <person name="Magnuson J."/>
        </authorList>
    </citation>
    <scope>NUCLEOTIDE SEQUENCE</scope>
    <source>
        <strain evidence="1">CCAP 19/18</strain>
    </source>
</reference>